<dbReference type="SMART" id="SM01321">
    <property type="entry name" value="Y1_Tnp"/>
    <property type="match status" value="1"/>
</dbReference>
<keyword evidence="3" id="KW-1185">Reference proteome</keyword>
<dbReference type="EMBL" id="NRRV01000048">
    <property type="protein sequence ID" value="MBK1632451.1"/>
    <property type="molecule type" value="Genomic_DNA"/>
</dbReference>
<organism evidence="2 3">
    <name type="scientific">Thiohalocapsa halophila</name>
    <dbReference type="NCBI Taxonomy" id="69359"/>
    <lineage>
        <taxon>Bacteria</taxon>
        <taxon>Pseudomonadati</taxon>
        <taxon>Pseudomonadota</taxon>
        <taxon>Gammaproteobacteria</taxon>
        <taxon>Chromatiales</taxon>
        <taxon>Chromatiaceae</taxon>
        <taxon>Thiohalocapsa</taxon>
    </lineage>
</organism>
<evidence type="ECO:0000313" key="2">
    <source>
        <dbReference type="EMBL" id="MBK1632451.1"/>
    </source>
</evidence>
<dbReference type="RefSeq" id="WP_200240021.1">
    <property type="nucleotide sequence ID" value="NZ_NRRV01000048.1"/>
</dbReference>
<reference evidence="2 3" key="1">
    <citation type="journal article" date="2020" name="Microorganisms">
        <title>Osmotic Adaptation and Compatible Solute Biosynthesis of Phototrophic Bacteria as Revealed from Genome Analyses.</title>
        <authorList>
            <person name="Imhoff J.F."/>
            <person name="Rahn T."/>
            <person name="Kunzel S."/>
            <person name="Keller A."/>
            <person name="Neulinger S.C."/>
        </authorList>
    </citation>
    <scope>NUCLEOTIDE SEQUENCE [LARGE SCALE GENOMIC DNA]</scope>
    <source>
        <strain evidence="2 3">DSM 6210</strain>
    </source>
</reference>
<proteinExistence type="predicted"/>
<feature type="domain" description="Transposase IS200-like" evidence="1">
    <location>
        <begin position="10"/>
        <end position="143"/>
    </location>
</feature>
<protein>
    <submittedName>
        <fullName evidence="2">Transposase</fullName>
    </submittedName>
</protein>
<evidence type="ECO:0000313" key="3">
    <source>
        <dbReference type="Proteomes" id="UP000748752"/>
    </source>
</evidence>
<accession>A0ABS1CKJ9</accession>
<dbReference type="PANTHER" id="PTHR36966">
    <property type="entry name" value="REP-ASSOCIATED TYROSINE TRANSPOSASE"/>
    <property type="match status" value="1"/>
</dbReference>
<dbReference type="NCBIfam" id="NF047646">
    <property type="entry name" value="REP_Tyr_transpos"/>
    <property type="match status" value="1"/>
</dbReference>
<dbReference type="InterPro" id="IPR036515">
    <property type="entry name" value="Transposase_17_sf"/>
</dbReference>
<dbReference type="PANTHER" id="PTHR36966:SF1">
    <property type="entry name" value="REP-ASSOCIATED TYROSINE TRANSPOSASE"/>
    <property type="match status" value="1"/>
</dbReference>
<evidence type="ECO:0000259" key="1">
    <source>
        <dbReference type="SMART" id="SM01321"/>
    </source>
</evidence>
<sequence>MTRTRYRFLGNDAPYFLTMTVVNWLPLFTRPESVQVLFDSWRFLQQRQQLRIHGYVILENHLHLMARSDTLDADIQRFKSFTARKIIDLLQEAQATTLLRMLKLFKGEYKPQSTYQVWQEGSHPQRIENEDVMRQKLDYMHLNPVKRGYVARPEHWLLSSARDYAGEAGPVEVDTAWYAGAD</sequence>
<dbReference type="SUPFAM" id="SSF143422">
    <property type="entry name" value="Transposase IS200-like"/>
    <property type="match status" value="1"/>
</dbReference>
<dbReference type="InterPro" id="IPR002686">
    <property type="entry name" value="Transposase_17"/>
</dbReference>
<dbReference type="Proteomes" id="UP000748752">
    <property type="component" value="Unassembled WGS sequence"/>
</dbReference>
<gene>
    <name evidence="2" type="ORF">CKO31_17230</name>
</gene>
<dbReference type="Gene3D" id="3.30.70.1290">
    <property type="entry name" value="Transposase IS200-like"/>
    <property type="match status" value="1"/>
</dbReference>
<name>A0ABS1CKJ9_9GAMM</name>
<comment type="caution">
    <text evidence="2">The sequence shown here is derived from an EMBL/GenBank/DDBJ whole genome shotgun (WGS) entry which is preliminary data.</text>
</comment>
<dbReference type="InterPro" id="IPR052715">
    <property type="entry name" value="RAYT_transposase"/>
</dbReference>